<keyword evidence="1" id="KW-0732">Signal</keyword>
<name>A0ABW7N273_9FLAO</name>
<dbReference type="EMBL" id="JBAWKB010000002">
    <property type="protein sequence ID" value="MFH6772112.1"/>
    <property type="molecule type" value="Genomic_DNA"/>
</dbReference>
<dbReference type="SUPFAM" id="SSF54909">
    <property type="entry name" value="Dimeric alpha+beta barrel"/>
    <property type="match status" value="1"/>
</dbReference>
<proteinExistence type="predicted"/>
<evidence type="ECO:0000313" key="4">
    <source>
        <dbReference type="Proteomes" id="UP001610100"/>
    </source>
</evidence>
<protein>
    <submittedName>
        <fullName evidence="3">NIPSNAP family protein</fullName>
    </submittedName>
</protein>
<gene>
    <name evidence="3" type="ORF">V8G58_09220</name>
</gene>
<reference evidence="3 4" key="1">
    <citation type="submission" date="2024-02" db="EMBL/GenBank/DDBJ databases">
        <title>A Gaetbulibacter species isolated from tidal flats and genomic insights of their niches.</title>
        <authorList>
            <person name="Ye Y."/>
        </authorList>
    </citation>
    <scope>NUCLEOTIDE SEQUENCE [LARGE SCALE GENOMIC DNA]</scope>
    <source>
        <strain evidence="3 4">KYW382</strain>
    </source>
</reference>
<dbReference type="Pfam" id="PF07978">
    <property type="entry name" value="NIPSNAP"/>
    <property type="match status" value="1"/>
</dbReference>
<sequence>MKHLFATLLFVLIMSFSVQAQTQVYELRVYELEFFRSADLLHNYFKEALIPALNRQGVKHVGVFEEVGESLPKKIYLLIPHHDVVSYQNSERHLFDDDIYIKSAKNYLSADQNSIPFKRIHTSLISSTKEFPELIVPKNAGIYELRIYESQQEGALKSKLKMFESEFSIFADAGLPMVFYGKNIAGDHMPCLTYMLANTDLEENKSGWSKFINHPNWKQLTSMDEFKGNMSNIIRVFLKPLKYSQI</sequence>
<dbReference type="Gene3D" id="3.30.70.100">
    <property type="match status" value="2"/>
</dbReference>
<accession>A0ABW7N273</accession>
<keyword evidence="4" id="KW-1185">Reference proteome</keyword>
<evidence type="ECO:0000259" key="2">
    <source>
        <dbReference type="Pfam" id="PF07978"/>
    </source>
</evidence>
<dbReference type="InterPro" id="IPR012577">
    <property type="entry name" value="NIPSNAP"/>
</dbReference>
<feature type="chain" id="PRO_5046166692" evidence="1">
    <location>
        <begin position="21"/>
        <end position="246"/>
    </location>
</feature>
<feature type="domain" description="NIPSNAP" evidence="2">
    <location>
        <begin position="143"/>
        <end position="245"/>
    </location>
</feature>
<feature type="signal peptide" evidence="1">
    <location>
        <begin position="1"/>
        <end position="20"/>
    </location>
</feature>
<dbReference type="InterPro" id="IPR011008">
    <property type="entry name" value="Dimeric_a/b-barrel"/>
</dbReference>
<evidence type="ECO:0000313" key="3">
    <source>
        <dbReference type="EMBL" id="MFH6772112.1"/>
    </source>
</evidence>
<dbReference type="RefSeq" id="WP_344741384.1">
    <property type="nucleotide sequence ID" value="NZ_BAABAY010000002.1"/>
</dbReference>
<evidence type="ECO:0000256" key="1">
    <source>
        <dbReference type="SAM" id="SignalP"/>
    </source>
</evidence>
<organism evidence="3 4">
    <name type="scientific">Gaetbulibacter aestuarii</name>
    <dbReference type="NCBI Taxonomy" id="1502358"/>
    <lineage>
        <taxon>Bacteria</taxon>
        <taxon>Pseudomonadati</taxon>
        <taxon>Bacteroidota</taxon>
        <taxon>Flavobacteriia</taxon>
        <taxon>Flavobacteriales</taxon>
        <taxon>Flavobacteriaceae</taxon>
        <taxon>Gaetbulibacter</taxon>
    </lineage>
</organism>
<comment type="caution">
    <text evidence="3">The sequence shown here is derived from an EMBL/GenBank/DDBJ whole genome shotgun (WGS) entry which is preliminary data.</text>
</comment>
<dbReference type="Proteomes" id="UP001610100">
    <property type="component" value="Unassembled WGS sequence"/>
</dbReference>